<feature type="region of interest" description="Disordered" evidence="1">
    <location>
        <begin position="206"/>
        <end position="227"/>
    </location>
</feature>
<dbReference type="RefSeq" id="XP_024729139.1">
    <property type="nucleotide sequence ID" value="XM_024871366.1"/>
</dbReference>
<evidence type="ECO:0000256" key="1">
    <source>
        <dbReference type="SAM" id="MobiDB-lite"/>
    </source>
</evidence>
<protein>
    <submittedName>
        <fullName evidence="2">Uncharacterized protein</fullName>
    </submittedName>
</protein>
<evidence type="ECO:0000313" key="2">
    <source>
        <dbReference type="EMBL" id="PMD52235.1"/>
    </source>
</evidence>
<feature type="compositionally biased region" description="Basic and acidic residues" evidence="1">
    <location>
        <begin position="213"/>
        <end position="227"/>
    </location>
</feature>
<dbReference type="InParanoid" id="A0A2J6SN90"/>
<reference evidence="2 3" key="1">
    <citation type="submission" date="2016-04" db="EMBL/GenBank/DDBJ databases">
        <title>A degradative enzymes factory behind the ericoid mycorrhizal symbiosis.</title>
        <authorList>
            <consortium name="DOE Joint Genome Institute"/>
            <person name="Martino E."/>
            <person name="Morin E."/>
            <person name="Grelet G."/>
            <person name="Kuo A."/>
            <person name="Kohler A."/>
            <person name="Daghino S."/>
            <person name="Barry K."/>
            <person name="Choi C."/>
            <person name="Cichocki N."/>
            <person name="Clum A."/>
            <person name="Copeland A."/>
            <person name="Hainaut M."/>
            <person name="Haridas S."/>
            <person name="Labutti K."/>
            <person name="Lindquist E."/>
            <person name="Lipzen A."/>
            <person name="Khouja H.-R."/>
            <person name="Murat C."/>
            <person name="Ohm R."/>
            <person name="Olson A."/>
            <person name="Spatafora J."/>
            <person name="Veneault-Fourrey C."/>
            <person name="Henrissat B."/>
            <person name="Grigoriev I."/>
            <person name="Martin F."/>
            <person name="Perotto S."/>
        </authorList>
    </citation>
    <scope>NUCLEOTIDE SEQUENCE [LARGE SCALE GENOMIC DNA]</scope>
    <source>
        <strain evidence="2 3">E</strain>
    </source>
</reference>
<dbReference type="EMBL" id="KZ613912">
    <property type="protein sequence ID" value="PMD52235.1"/>
    <property type="molecule type" value="Genomic_DNA"/>
</dbReference>
<organism evidence="2 3">
    <name type="scientific">Hyaloscypha bicolor E</name>
    <dbReference type="NCBI Taxonomy" id="1095630"/>
    <lineage>
        <taxon>Eukaryota</taxon>
        <taxon>Fungi</taxon>
        <taxon>Dikarya</taxon>
        <taxon>Ascomycota</taxon>
        <taxon>Pezizomycotina</taxon>
        <taxon>Leotiomycetes</taxon>
        <taxon>Helotiales</taxon>
        <taxon>Hyaloscyphaceae</taxon>
        <taxon>Hyaloscypha</taxon>
        <taxon>Hyaloscypha bicolor</taxon>
    </lineage>
</organism>
<gene>
    <name evidence="2" type="ORF">K444DRAFT_257018</name>
</gene>
<dbReference type="GeneID" id="36579448"/>
<name>A0A2J6SN90_9HELO</name>
<evidence type="ECO:0000313" key="3">
    <source>
        <dbReference type="Proteomes" id="UP000235371"/>
    </source>
</evidence>
<proteinExistence type="predicted"/>
<accession>A0A2J6SN90</accession>
<sequence length="227" mass="25928">MNMTAIYTDAKQSLSPKKYADNHTMIIYAPPAPNHITVSRRYFLLHPRTLAPNKCVDNHILTISHLSQKHPLWPSIVLPPPSPILDNHPLPLPLHSPRRHPRVRLISNTPTPPHPLLLNIPVARPGRGPSTLHISISRRHLHTPPRFRARINPFPHPFPLDVHFLPASTPVSALLRIRITNTHARPARARTAPPLLLLHLHQFNPRHRRRGRNSHDLRRGPDTDNRC</sequence>
<dbReference type="Proteomes" id="UP000235371">
    <property type="component" value="Unassembled WGS sequence"/>
</dbReference>
<keyword evidence="3" id="KW-1185">Reference proteome</keyword>
<dbReference type="AlphaFoldDB" id="A0A2J6SN90"/>